<accession>A0AAV3P237</accession>
<comment type="caution">
    <text evidence="2">The sequence shown here is derived from an EMBL/GenBank/DDBJ whole genome shotgun (WGS) entry which is preliminary data.</text>
</comment>
<evidence type="ECO:0000313" key="2">
    <source>
        <dbReference type="EMBL" id="GAA0145717.1"/>
    </source>
</evidence>
<dbReference type="CDD" id="cd09272">
    <property type="entry name" value="RNase_HI_RT_Ty1"/>
    <property type="match status" value="1"/>
</dbReference>
<proteinExistence type="predicted"/>
<dbReference type="PANTHER" id="PTHR11439:SF486">
    <property type="entry name" value="RLK (RECEPTOR-LIKE KINASE) PROTEIN, PUTATIVE-RELATED"/>
    <property type="match status" value="1"/>
</dbReference>
<evidence type="ECO:0000313" key="3">
    <source>
        <dbReference type="Proteomes" id="UP001454036"/>
    </source>
</evidence>
<dbReference type="AlphaFoldDB" id="A0AAV3P237"/>
<gene>
    <name evidence="2" type="ORF">LIER_36172</name>
</gene>
<keyword evidence="3" id="KW-1185">Reference proteome</keyword>
<name>A0AAV3P237_LITER</name>
<dbReference type="Proteomes" id="UP001454036">
    <property type="component" value="Unassembled WGS sequence"/>
</dbReference>
<dbReference type="Pfam" id="PF07727">
    <property type="entry name" value="RVT_2"/>
    <property type="match status" value="1"/>
</dbReference>
<evidence type="ECO:0000259" key="1">
    <source>
        <dbReference type="Pfam" id="PF07727"/>
    </source>
</evidence>
<dbReference type="PANTHER" id="PTHR11439">
    <property type="entry name" value="GAG-POL-RELATED RETROTRANSPOSON"/>
    <property type="match status" value="1"/>
</dbReference>
<protein>
    <recommendedName>
        <fullName evidence="1">Reverse transcriptase Ty1/copia-type domain-containing protein</fullName>
    </recommendedName>
</protein>
<feature type="domain" description="Reverse transcriptase Ty1/copia-type" evidence="1">
    <location>
        <begin position="3"/>
        <end position="93"/>
    </location>
</feature>
<dbReference type="InterPro" id="IPR013103">
    <property type="entry name" value="RVT_2"/>
</dbReference>
<organism evidence="2 3">
    <name type="scientific">Lithospermum erythrorhizon</name>
    <name type="common">Purple gromwell</name>
    <name type="synonym">Lithospermum officinale var. erythrorhizon</name>
    <dbReference type="NCBI Taxonomy" id="34254"/>
    <lineage>
        <taxon>Eukaryota</taxon>
        <taxon>Viridiplantae</taxon>
        <taxon>Streptophyta</taxon>
        <taxon>Embryophyta</taxon>
        <taxon>Tracheophyta</taxon>
        <taxon>Spermatophyta</taxon>
        <taxon>Magnoliopsida</taxon>
        <taxon>eudicotyledons</taxon>
        <taxon>Gunneridae</taxon>
        <taxon>Pentapetalae</taxon>
        <taxon>asterids</taxon>
        <taxon>lamiids</taxon>
        <taxon>Boraginales</taxon>
        <taxon>Boraginaceae</taxon>
        <taxon>Boraginoideae</taxon>
        <taxon>Lithospermeae</taxon>
        <taxon>Lithospermum</taxon>
    </lineage>
</organism>
<reference evidence="2 3" key="1">
    <citation type="submission" date="2024-01" db="EMBL/GenBank/DDBJ databases">
        <title>The complete chloroplast genome sequence of Lithospermum erythrorhizon: insights into the phylogenetic relationship among Boraginaceae species and the maternal lineages of purple gromwells.</title>
        <authorList>
            <person name="Okada T."/>
            <person name="Watanabe K."/>
        </authorList>
    </citation>
    <scope>NUCLEOTIDE SEQUENCE [LARGE SCALE GENOMIC DNA]</scope>
</reference>
<dbReference type="EMBL" id="BAABME010016383">
    <property type="protein sequence ID" value="GAA0145717.1"/>
    <property type="molecule type" value="Genomic_DNA"/>
</dbReference>
<sequence length="223" mass="25156">MDMFAKGKKNQLLVAQIYVDDIIFGGVSNPLVKKFIQQMEAEFEMSMVGELKYFLGIQISQMEDNIFISQSKYAQNIVKKFGLESPKSKRTPLATHVKITRDEDGKEVDISNYRSMIRSLLYLTASRSDITHSVGIWNAEDRKSTLGGCFFFGNNLVSWFSRKQDSVSLSIAEVDYITAGSGCTQLLWMKQMLEEKASGRHLHPRAGCESICVPKEGLCVMDK</sequence>